<comment type="caution">
    <text evidence="2">The sequence shown here is derived from an EMBL/GenBank/DDBJ whole genome shotgun (WGS) entry which is preliminary data.</text>
</comment>
<keyword evidence="3" id="KW-1185">Reference proteome</keyword>
<sequence>MRTTANSICPDGENVCFRRKGVVRSNCDLSCPCEHSNCAYDRPQRVAIHGGLLLLHVSLLLRAERKIIQPSQVFDIAENIRRNRHTFLFPIAVRNFCRKITDRLSRDLPIKKTKKQKKKKKGASKSVTKAY</sequence>
<reference evidence="2 3" key="1">
    <citation type="submission" date="2023-03" db="EMBL/GenBank/DDBJ databases">
        <title>High recombination rates correlate with genetic variation in Cardiocondyla obscurior ants.</title>
        <authorList>
            <person name="Errbii M."/>
        </authorList>
    </citation>
    <scope>NUCLEOTIDE SEQUENCE [LARGE SCALE GENOMIC DNA]</scope>
    <source>
        <strain evidence="2">Alpha-2009</strain>
        <tissue evidence="2">Whole body</tissue>
    </source>
</reference>
<protein>
    <submittedName>
        <fullName evidence="2">Uncharacterized protein</fullName>
    </submittedName>
</protein>
<name>A0AAW2F2G1_9HYME</name>
<dbReference type="AlphaFoldDB" id="A0AAW2F2G1"/>
<dbReference type="EMBL" id="JADYXP020000016">
    <property type="protein sequence ID" value="KAL0108352.1"/>
    <property type="molecule type" value="Genomic_DNA"/>
</dbReference>
<gene>
    <name evidence="2" type="ORF">PUN28_015113</name>
</gene>
<accession>A0AAW2F2G1</accession>
<evidence type="ECO:0000313" key="2">
    <source>
        <dbReference type="EMBL" id="KAL0108352.1"/>
    </source>
</evidence>
<organism evidence="2 3">
    <name type="scientific">Cardiocondyla obscurior</name>
    <dbReference type="NCBI Taxonomy" id="286306"/>
    <lineage>
        <taxon>Eukaryota</taxon>
        <taxon>Metazoa</taxon>
        <taxon>Ecdysozoa</taxon>
        <taxon>Arthropoda</taxon>
        <taxon>Hexapoda</taxon>
        <taxon>Insecta</taxon>
        <taxon>Pterygota</taxon>
        <taxon>Neoptera</taxon>
        <taxon>Endopterygota</taxon>
        <taxon>Hymenoptera</taxon>
        <taxon>Apocrita</taxon>
        <taxon>Aculeata</taxon>
        <taxon>Formicoidea</taxon>
        <taxon>Formicidae</taxon>
        <taxon>Myrmicinae</taxon>
        <taxon>Cardiocondyla</taxon>
    </lineage>
</organism>
<proteinExistence type="predicted"/>
<feature type="compositionally biased region" description="Basic residues" evidence="1">
    <location>
        <begin position="111"/>
        <end position="123"/>
    </location>
</feature>
<evidence type="ECO:0000313" key="3">
    <source>
        <dbReference type="Proteomes" id="UP001430953"/>
    </source>
</evidence>
<evidence type="ECO:0000256" key="1">
    <source>
        <dbReference type="SAM" id="MobiDB-lite"/>
    </source>
</evidence>
<feature type="region of interest" description="Disordered" evidence="1">
    <location>
        <begin position="108"/>
        <end position="131"/>
    </location>
</feature>
<dbReference type="Proteomes" id="UP001430953">
    <property type="component" value="Unassembled WGS sequence"/>
</dbReference>